<reference evidence="2" key="1">
    <citation type="submission" date="2020-12" db="EMBL/GenBank/DDBJ databases">
        <title>Clostridium thailandense sp. nov., a novel acetogenic bacterium isolated from peat land soil in Thailand.</title>
        <authorList>
            <person name="Chaikitkaew S."/>
            <person name="Birkeland N.K."/>
        </authorList>
    </citation>
    <scope>NUCLEOTIDE SEQUENCE</scope>
    <source>
        <strain evidence="2">DSM 17425</strain>
    </source>
</reference>
<evidence type="ECO:0000313" key="3">
    <source>
        <dbReference type="Proteomes" id="UP000622687"/>
    </source>
</evidence>
<feature type="domain" description="N-acetyltransferase" evidence="1">
    <location>
        <begin position="4"/>
        <end position="221"/>
    </location>
</feature>
<dbReference type="InterPro" id="IPR000182">
    <property type="entry name" value="GNAT_dom"/>
</dbReference>
<dbReference type="CDD" id="cd04301">
    <property type="entry name" value="NAT_SF"/>
    <property type="match status" value="1"/>
</dbReference>
<dbReference type="RefSeq" id="WP_211141299.1">
    <property type="nucleotide sequence ID" value="NZ_JAEEGB010000005.1"/>
</dbReference>
<dbReference type="Proteomes" id="UP000622687">
    <property type="component" value="Unassembled WGS sequence"/>
</dbReference>
<proteinExistence type="predicted"/>
<dbReference type="EMBL" id="JAEEGB010000005">
    <property type="protein sequence ID" value="MBI6871861.1"/>
    <property type="molecule type" value="Genomic_DNA"/>
</dbReference>
<gene>
    <name evidence="2" type="ORF">I6U51_03965</name>
</gene>
<dbReference type="InterPro" id="IPR016181">
    <property type="entry name" value="Acyl_CoA_acyltransferase"/>
</dbReference>
<organism evidence="2 3">
    <name type="scientific">Clostridium aciditolerans</name>
    <dbReference type="NCBI Taxonomy" id="339861"/>
    <lineage>
        <taxon>Bacteria</taxon>
        <taxon>Bacillati</taxon>
        <taxon>Bacillota</taxon>
        <taxon>Clostridia</taxon>
        <taxon>Eubacteriales</taxon>
        <taxon>Clostridiaceae</taxon>
        <taxon>Clostridium</taxon>
    </lineage>
</organism>
<dbReference type="GO" id="GO:0016747">
    <property type="term" value="F:acyltransferase activity, transferring groups other than amino-acyl groups"/>
    <property type="evidence" value="ECO:0007669"/>
    <property type="project" value="InterPro"/>
</dbReference>
<keyword evidence="3" id="KW-1185">Reference proteome</keyword>
<evidence type="ECO:0000313" key="2">
    <source>
        <dbReference type="EMBL" id="MBI6871861.1"/>
    </source>
</evidence>
<protein>
    <submittedName>
        <fullName evidence="2">GNAT family N-acetyltransferase</fullName>
    </submittedName>
</protein>
<evidence type="ECO:0000259" key="1">
    <source>
        <dbReference type="PROSITE" id="PS51186"/>
    </source>
</evidence>
<dbReference type="PROSITE" id="PS51186">
    <property type="entry name" value="GNAT"/>
    <property type="match status" value="1"/>
</dbReference>
<dbReference type="Gene3D" id="3.40.630.30">
    <property type="match status" value="1"/>
</dbReference>
<name>A0A934M5B8_9CLOT</name>
<dbReference type="Pfam" id="PF00583">
    <property type="entry name" value="Acetyltransf_1"/>
    <property type="match status" value="1"/>
</dbReference>
<dbReference type="AlphaFoldDB" id="A0A934M5B8"/>
<dbReference type="SUPFAM" id="SSF55729">
    <property type="entry name" value="Acyl-CoA N-acyltransferases (Nat)"/>
    <property type="match status" value="1"/>
</dbReference>
<sequence>MSSLVYRKIRKSDYSRVKELIIEAFKFKQYTSNSKVLDIFSETYLRRCLLAQNYSQVVEENGEVIGLLLGKINKKNKFLKNAPNLLSLFICWVRALLTDKKNKAFFLEYKKVSDAYANLIKECNDNFDGEVVLFIVGEKCRGKGIGRRLVNNYLYFCKSNNVRSLYLFTDSKCNYGFYDNNGFERMGQKQINVNTVNGPSDLGIYLYSYKVGEYLINKQLPNTRSNFVNQ</sequence>
<comment type="caution">
    <text evidence="2">The sequence shown here is derived from an EMBL/GenBank/DDBJ whole genome shotgun (WGS) entry which is preliminary data.</text>
</comment>
<accession>A0A934M5B8</accession>